<evidence type="ECO:0000313" key="7">
    <source>
        <dbReference type="EMBL" id="GAA1667884.1"/>
    </source>
</evidence>
<reference evidence="7 8" key="1">
    <citation type="journal article" date="2019" name="Int. J. Syst. Evol. Microbiol.">
        <title>The Global Catalogue of Microorganisms (GCM) 10K type strain sequencing project: providing services to taxonomists for standard genome sequencing and annotation.</title>
        <authorList>
            <consortium name="The Broad Institute Genomics Platform"/>
            <consortium name="The Broad Institute Genome Sequencing Center for Infectious Disease"/>
            <person name="Wu L."/>
            <person name="Ma J."/>
        </authorList>
    </citation>
    <scope>NUCLEOTIDE SEQUENCE [LARGE SCALE GENOMIC DNA]</scope>
    <source>
        <strain evidence="7 8">JCM 14718</strain>
    </source>
</reference>
<evidence type="ECO:0000256" key="1">
    <source>
        <dbReference type="ARBA" id="ARBA00004141"/>
    </source>
</evidence>
<dbReference type="RefSeq" id="WP_344308621.1">
    <property type="nucleotide sequence ID" value="NZ_BAAANY010000006.1"/>
</dbReference>
<proteinExistence type="predicted"/>
<comment type="caution">
    <text evidence="7">The sequence shown here is derived from an EMBL/GenBank/DDBJ whole genome shotgun (WGS) entry which is preliminary data.</text>
</comment>
<gene>
    <name evidence="7" type="ORF">GCM10009765_16550</name>
</gene>
<dbReference type="InterPro" id="IPR007267">
    <property type="entry name" value="GtrA_DPMS_TM"/>
</dbReference>
<keyword evidence="8" id="KW-1185">Reference proteome</keyword>
<feature type="transmembrane region" description="Helical" evidence="5">
    <location>
        <begin position="48"/>
        <end position="69"/>
    </location>
</feature>
<feature type="domain" description="GtrA/DPMS transmembrane" evidence="6">
    <location>
        <begin position="27"/>
        <end position="148"/>
    </location>
</feature>
<evidence type="ECO:0000313" key="8">
    <source>
        <dbReference type="Proteomes" id="UP001500618"/>
    </source>
</evidence>
<evidence type="ECO:0000256" key="3">
    <source>
        <dbReference type="ARBA" id="ARBA00022989"/>
    </source>
</evidence>
<accession>A0ABN2GAC4</accession>
<keyword evidence="4 5" id="KW-0472">Membrane</keyword>
<organism evidence="7 8">
    <name type="scientific">Fodinicola feengrottensis</name>
    <dbReference type="NCBI Taxonomy" id="435914"/>
    <lineage>
        <taxon>Bacteria</taxon>
        <taxon>Bacillati</taxon>
        <taxon>Actinomycetota</taxon>
        <taxon>Actinomycetes</taxon>
        <taxon>Mycobacteriales</taxon>
        <taxon>Fodinicola</taxon>
    </lineage>
</organism>
<sequence length="153" mass="17070">MGVLERRPQWPSGLAFWRNELVRQVVRFSAIGVVSTGFTALTYSVLRIWWPVIIANLAAQVITTVLNTEANRRWTFLTEARRPITSYGRAQLGGAIIFGLYFAFTSSALLGLHAFVSSPSALDDVVVLLLSSLVATIGRFFLLRLWTFAHQGR</sequence>
<evidence type="ECO:0000256" key="5">
    <source>
        <dbReference type="SAM" id="Phobius"/>
    </source>
</evidence>
<dbReference type="Proteomes" id="UP001500618">
    <property type="component" value="Unassembled WGS sequence"/>
</dbReference>
<evidence type="ECO:0000256" key="2">
    <source>
        <dbReference type="ARBA" id="ARBA00022692"/>
    </source>
</evidence>
<dbReference type="EMBL" id="BAAANY010000006">
    <property type="protein sequence ID" value="GAA1667884.1"/>
    <property type="molecule type" value="Genomic_DNA"/>
</dbReference>
<comment type="subcellular location">
    <subcellularLocation>
        <location evidence="1">Membrane</location>
        <topology evidence="1">Multi-pass membrane protein</topology>
    </subcellularLocation>
</comment>
<feature type="transmembrane region" description="Helical" evidence="5">
    <location>
        <begin position="90"/>
        <end position="113"/>
    </location>
</feature>
<keyword evidence="3 5" id="KW-1133">Transmembrane helix</keyword>
<evidence type="ECO:0000259" key="6">
    <source>
        <dbReference type="Pfam" id="PF04138"/>
    </source>
</evidence>
<dbReference type="Pfam" id="PF04138">
    <property type="entry name" value="GtrA_DPMS_TM"/>
    <property type="match status" value="1"/>
</dbReference>
<keyword evidence="2 5" id="KW-0812">Transmembrane</keyword>
<feature type="transmembrane region" description="Helical" evidence="5">
    <location>
        <begin position="21"/>
        <end position="42"/>
    </location>
</feature>
<feature type="transmembrane region" description="Helical" evidence="5">
    <location>
        <begin position="125"/>
        <end position="146"/>
    </location>
</feature>
<protein>
    <recommendedName>
        <fullName evidence="6">GtrA/DPMS transmembrane domain-containing protein</fullName>
    </recommendedName>
</protein>
<evidence type="ECO:0000256" key="4">
    <source>
        <dbReference type="ARBA" id="ARBA00023136"/>
    </source>
</evidence>
<name>A0ABN2GAC4_9ACTN</name>